<protein>
    <recommendedName>
        <fullName evidence="1">F-box domain-containing protein</fullName>
    </recommendedName>
</protein>
<dbReference type="CDD" id="cd22164">
    <property type="entry name" value="F-box_AtSKIP19-like"/>
    <property type="match status" value="1"/>
</dbReference>
<proteinExistence type="predicted"/>
<dbReference type="AlphaFoldDB" id="A0A328DVR5"/>
<reference evidence="2 3" key="1">
    <citation type="submission" date="2018-06" db="EMBL/GenBank/DDBJ databases">
        <title>The Genome of Cuscuta australis (Dodder) Provides Insight into the Evolution of Plant Parasitism.</title>
        <authorList>
            <person name="Liu H."/>
        </authorList>
    </citation>
    <scope>NUCLEOTIDE SEQUENCE [LARGE SCALE GENOMIC DNA]</scope>
    <source>
        <strain evidence="3">cv. Yunnan</strain>
        <tissue evidence="2">Vines</tissue>
    </source>
</reference>
<feature type="domain" description="F-box" evidence="1">
    <location>
        <begin position="26"/>
        <end position="73"/>
    </location>
</feature>
<dbReference type="PANTHER" id="PTHR38926:SF2">
    <property type="entry name" value="F-BOX_LRR-REPEAT PROTEIN 21-RELATED"/>
    <property type="match status" value="1"/>
</dbReference>
<dbReference type="InterPro" id="IPR032675">
    <property type="entry name" value="LRR_dom_sf"/>
</dbReference>
<evidence type="ECO:0000313" key="2">
    <source>
        <dbReference type="EMBL" id="RAL49794.1"/>
    </source>
</evidence>
<dbReference type="SUPFAM" id="SSF52047">
    <property type="entry name" value="RNI-like"/>
    <property type="match status" value="1"/>
</dbReference>
<dbReference type="Pfam" id="PF12937">
    <property type="entry name" value="F-box-like"/>
    <property type="match status" value="1"/>
</dbReference>
<name>A0A328DVR5_9ASTE</name>
<dbReference type="EMBL" id="NQVE01000076">
    <property type="protein sequence ID" value="RAL49794.1"/>
    <property type="molecule type" value="Genomic_DNA"/>
</dbReference>
<dbReference type="Gene3D" id="1.20.1280.50">
    <property type="match status" value="1"/>
</dbReference>
<evidence type="ECO:0000313" key="3">
    <source>
        <dbReference type="Proteomes" id="UP000249390"/>
    </source>
</evidence>
<dbReference type="PANTHER" id="PTHR38926">
    <property type="entry name" value="F-BOX DOMAIN CONTAINING PROTEIN, EXPRESSED"/>
    <property type="match status" value="1"/>
</dbReference>
<dbReference type="InterPro" id="IPR001810">
    <property type="entry name" value="F-box_dom"/>
</dbReference>
<sequence>MPKRYTAYTERQKKYVWRPKKKDPPPPPWAELPRDITANILYRLGAEEVLKSAIMVCTSWRSACKDPAMWRVIDMSKSNTNFEDLEDMCCYAVNLSQGELLDITIEDFGTDDLILHIAKRASKLRRLRIVSCYGVSNECLSKAVSQLVSLQDLQIYFSDLSIKLIRTVGRSCPLLKSFTYNNYPCPPTLSDNKAIAVAKNMQGLHQLSLFGNSVTNKGVQAILDGCPHLESLDLRRCFNVTLEGDLDGKCKQIKDLKRPTDPFHDYEFLNYVSPNDEDYYAFDGYPLDYFDMYDYDDDDLDFDDDYDDGFHSDLSVDW</sequence>
<dbReference type="Proteomes" id="UP000249390">
    <property type="component" value="Unassembled WGS sequence"/>
</dbReference>
<keyword evidence="3" id="KW-1185">Reference proteome</keyword>
<comment type="caution">
    <text evidence="2">The sequence shown here is derived from an EMBL/GenBank/DDBJ whole genome shotgun (WGS) entry which is preliminary data.</text>
</comment>
<organism evidence="2 3">
    <name type="scientific">Cuscuta australis</name>
    <dbReference type="NCBI Taxonomy" id="267555"/>
    <lineage>
        <taxon>Eukaryota</taxon>
        <taxon>Viridiplantae</taxon>
        <taxon>Streptophyta</taxon>
        <taxon>Embryophyta</taxon>
        <taxon>Tracheophyta</taxon>
        <taxon>Spermatophyta</taxon>
        <taxon>Magnoliopsida</taxon>
        <taxon>eudicotyledons</taxon>
        <taxon>Gunneridae</taxon>
        <taxon>Pentapetalae</taxon>
        <taxon>asterids</taxon>
        <taxon>lamiids</taxon>
        <taxon>Solanales</taxon>
        <taxon>Convolvulaceae</taxon>
        <taxon>Cuscuteae</taxon>
        <taxon>Cuscuta</taxon>
        <taxon>Cuscuta subgen. Grammica</taxon>
        <taxon>Cuscuta sect. Cleistogrammica</taxon>
    </lineage>
</organism>
<dbReference type="Gene3D" id="3.80.10.10">
    <property type="entry name" value="Ribonuclease Inhibitor"/>
    <property type="match status" value="1"/>
</dbReference>
<accession>A0A328DVR5</accession>
<dbReference type="PROSITE" id="PS50181">
    <property type="entry name" value="FBOX"/>
    <property type="match status" value="1"/>
</dbReference>
<evidence type="ECO:0000259" key="1">
    <source>
        <dbReference type="PROSITE" id="PS50181"/>
    </source>
</evidence>
<gene>
    <name evidence="2" type="ORF">DM860_002085</name>
</gene>